<reference evidence="8 9" key="1">
    <citation type="submission" date="2012-08" db="EMBL/GenBank/DDBJ databases">
        <title>Whole genome shotgun sequence of Austwickia chelonae NBRC 105200.</title>
        <authorList>
            <person name="Yoshida I."/>
            <person name="Hosoyama A."/>
            <person name="Tsuchikane K."/>
            <person name="Katsumata H."/>
            <person name="Ando Y."/>
            <person name="Ohji S."/>
            <person name="Hamada M."/>
            <person name="Tamura T."/>
            <person name="Yamazoe A."/>
            <person name="Yamazaki S."/>
            <person name="Fujita N."/>
        </authorList>
    </citation>
    <scope>NUCLEOTIDE SEQUENCE [LARGE SCALE GENOMIC DNA]</scope>
    <source>
        <strain evidence="8 9">NBRC 105200</strain>
    </source>
</reference>
<protein>
    <submittedName>
        <fullName evidence="8">Dihydroorotate dehydrogenase family protein</fullName>
    </submittedName>
</protein>
<dbReference type="UniPathway" id="UPA00070"/>
<dbReference type="GO" id="GO:0005737">
    <property type="term" value="C:cytoplasm"/>
    <property type="evidence" value="ECO:0007669"/>
    <property type="project" value="InterPro"/>
</dbReference>
<dbReference type="Gene3D" id="3.20.20.70">
    <property type="entry name" value="Aldolase class I"/>
    <property type="match status" value="1"/>
</dbReference>
<dbReference type="InterPro" id="IPR005720">
    <property type="entry name" value="Dihydroorotate_DH_cat"/>
</dbReference>
<sequence length="339" mass="36106">MADLSTRYLGLELRNPVVASAGPLSQNAEGVRRLAGGGVGAVVLFSLFEEQLRHEAARDIVLEELHEESFAESLSYFPTVPSNDSGLSTRYLHLLEESAAAVDIPVIASLNGSTIGSWAEFARQMQDAGAAAIELNVYLVPGDLGADGRVVEERHVEILERVKAAVSIPVAMKLSPYFSSFGSLALRLDQAGADGLVLFNRWIQPEIDIESVSVESGLVLSSRSEARLPQTWIATLFGRVEASLAGTTGVESADDVVRYLLAGADVVMSTSALVREGEFYAGELVDGLNAWLDRKGFTGVDAARGLLAVPTDVDASGYGRAGYVSALEKAKRTYGRVDA</sequence>
<comment type="cofactor">
    <cofactor evidence="1">
        <name>FMN</name>
        <dbReference type="ChEBI" id="CHEBI:58210"/>
    </cofactor>
</comment>
<dbReference type="eggNOG" id="COG0167">
    <property type="taxonomic scope" value="Bacteria"/>
</dbReference>
<dbReference type="OrthoDB" id="9794954at2"/>
<feature type="domain" description="Dihydroorotate dehydrogenase catalytic" evidence="7">
    <location>
        <begin position="4"/>
        <end position="291"/>
    </location>
</feature>
<evidence type="ECO:0000259" key="7">
    <source>
        <dbReference type="Pfam" id="PF01180"/>
    </source>
</evidence>
<dbReference type="Proteomes" id="UP000008495">
    <property type="component" value="Unassembled WGS sequence"/>
</dbReference>
<keyword evidence="6" id="KW-0560">Oxidoreductase</keyword>
<dbReference type="InterPro" id="IPR013785">
    <property type="entry name" value="Aldolase_TIM"/>
</dbReference>
<evidence type="ECO:0000256" key="5">
    <source>
        <dbReference type="ARBA" id="ARBA00022975"/>
    </source>
</evidence>
<evidence type="ECO:0000256" key="1">
    <source>
        <dbReference type="ARBA" id="ARBA00001917"/>
    </source>
</evidence>
<keyword evidence="9" id="KW-1185">Reference proteome</keyword>
<dbReference type="STRING" id="100225.SAMN05421595_1188"/>
<evidence type="ECO:0000256" key="6">
    <source>
        <dbReference type="ARBA" id="ARBA00023002"/>
    </source>
</evidence>
<dbReference type="GO" id="GO:0044205">
    <property type="term" value="P:'de novo' UMP biosynthetic process"/>
    <property type="evidence" value="ECO:0007669"/>
    <property type="project" value="UniProtKB-UniPathway"/>
</dbReference>
<dbReference type="SUPFAM" id="SSF51395">
    <property type="entry name" value="FMN-linked oxidoreductases"/>
    <property type="match status" value="1"/>
</dbReference>
<keyword evidence="5" id="KW-0665">Pyrimidine biosynthesis</keyword>
<evidence type="ECO:0000256" key="4">
    <source>
        <dbReference type="ARBA" id="ARBA00022643"/>
    </source>
</evidence>
<dbReference type="RefSeq" id="WP_006502112.1">
    <property type="nucleotide sequence ID" value="NZ_BAGZ01000005.1"/>
</dbReference>
<dbReference type="GO" id="GO:0004152">
    <property type="term" value="F:dihydroorotate dehydrogenase activity"/>
    <property type="evidence" value="ECO:0007669"/>
    <property type="project" value="InterPro"/>
</dbReference>
<dbReference type="InterPro" id="IPR012135">
    <property type="entry name" value="Dihydroorotate_DH_1_2"/>
</dbReference>
<name>K6VPR1_9MICO</name>
<accession>K6VPR1</accession>
<dbReference type="GO" id="GO:0006207">
    <property type="term" value="P:'de novo' pyrimidine nucleobase biosynthetic process"/>
    <property type="evidence" value="ECO:0007669"/>
    <property type="project" value="TreeGrafter"/>
</dbReference>
<dbReference type="EMBL" id="BAGZ01000005">
    <property type="protein sequence ID" value="GAB77360.1"/>
    <property type="molecule type" value="Genomic_DNA"/>
</dbReference>
<dbReference type="PANTHER" id="PTHR48109:SF3">
    <property type="entry name" value="SLL0744 PROTEIN"/>
    <property type="match status" value="1"/>
</dbReference>
<keyword evidence="3" id="KW-0285">Flavoprotein</keyword>
<evidence type="ECO:0000256" key="3">
    <source>
        <dbReference type="ARBA" id="ARBA00022630"/>
    </source>
</evidence>
<evidence type="ECO:0000313" key="9">
    <source>
        <dbReference type="Proteomes" id="UP000008495"/>
    </source>
</evidence>
<evidence type="ECO:0000313" key="8">
    <source>
        <dbReference type="EMBL" id="GAB77360.1"/>
    </source>
</evidence>
<organism evidence="8 9">
    <name type="scientific">Austwickia chelonae NBRC 105200</name>
    <dbReference type="NCBI Taxonomy" id="1184607"/>
    <lineage>
        <taxon>Bacteria</taxon>
        <taxon>Bacillati</taxon>
        <taxon>Actinomycetota</taxon>
        <taxon>Actinomycetes</taxon>
        <taxon>Micrococcales</taxon>
        <taxon>Dermatophilaceae</taxon>
        <taxon>Austwickia</taxon>
    </lineage>
</organism>
<dbReference type="NCBIfam" id="NF005741">
    <property type="entry name" value="PRK07565.1"/>
    <property type="match status" value="1"/>
</dbReference>
<comment type="caution">
    <text evidence="8">The sequence shown here is derived from an EMBL/GenBank/DDBJ whole genome shotgun (WGS) entry which is preliminary data.</text>
</comment>
<comment type="pathway">
    <text evidence="2">Pyrimidine metabolism; UMP biosynthesis via de novo pathway.</text>
</comment>
<dbReference type="Pfam" id="PF01180">
    <property type="entry name" value="DHO_dh"/>
    <property type="match status" value="1"/>
</dbReference>
<dbReference type="AlphaFoldDB" id="K6VPR1"/>
<keyword evidence="4" id="KW-0288">FMN</keyword>
<dbReference type="InterPro" id="IPR050074">
    <property type="entry name" value="DHO_dehydrogenase"/>
</dbReference>
<evidence type="ECO:0000256" key="2">
    <source>
        <dbReference type="ARBA" id="ARBA00004725"/>
    </source>
</evidence>
<proteinExistence type="predicted"/>
<dbReference type="PANTHER" id="PTHR48109">
    <property type="entry name" value="DIHYDROOROTATE DEHYDROGENASE (QUINONE), MITOCHONDRIAL-RELATED"/>
    <property type="match status" value="1"/>
</dbReference>
<gene>
    <name evidence="8" type="ORF">AUCHE_05_02690</name>
</gene>
<dbReference type="PIRSF" id="PIRSF000164">
    <property type="entry name" value="DHO_oxidase"/>
    <property type="match status" value="1"/>
</dbReference>